<evidence type="ECO:0000313" key="9">
    <source>
        <dbReference type="Proteomes" id="UP000325313"/>
    </source>
</evidence>
<name>A0A5B0M2K1_PUCGR</name>
<dbReference type="EMBL" id="VDEP01000417">
    <property type="protein sequence ID" value="KAA1085126.1"/>
    <property type="molecule type" value="Genomic_DNA"/>
</dbReference>
<keyword evidence="2" id="KW-0732">Signal</keyword>
<dbReference type="Proteomes" id="UP000325313">
    <property type="component" value="Unassembled WGS sequence"/>
</dbReference>
<proteinExistence type="predicted"/>
<keyword evidence="1" id="KW-1133">Transmembrane helix</keyword>
<keyword evidence="1" id="KW-0472">Membrane</keyword>
<accession>A0A5B0M2K1</accession>
<evidence type="ECO:0000256" key="2">
    <source>
        <dbReference type="SAM" id="SignalP"/>
    </source>
</evidence>
<dbReference type="EMBL" id="VDEP01000175">
    <property type="protein sequence ID" value="KAA1125712.1"/>
    <property type="molecule type" value="Genomic_DNA"/>
</dbReference>
<evidence type="ECO:0000313" key="6">
    <source>
        <dbReference type="EMBL" id="KAA1085126.1"/>
    </source>
</evidence>
<dbReference type="AlphaFoldDB" id="A0A5B0M2K1"/>
<keyword evidence="1" id="KW-0812">Transmembrane</keyword>
<evidence type="ECO:0000313" key="7">
    <source>
        <dbReference type="EMBL" id="KAA1125712.1"/>
    </source>
</evidence>
<evidence type="ECO:0000313" key="8">
    <source>
        <dbReference type="Proteomes" id="UP000324748"/>
    </source>
</evidence>
<keyword evidence="8" id="KW-1185">Reference proteome</keyword>
<sequence length="224" mass="25617">MLKISLQLLLLVLVGKCSTMNEHEFDPSKSLSLSEISSELLAVGKWSNKKYAKYRHLVGPDPNLKVMTGPHELKKLPGSSDNKNVFLDGRNHNQKVSNHKEYKDAIYHDQEISDFERNKVHKEKDEVYQNPEISDFEMNNLPKQEMVRDASKKAECSLDGVNLGREVNAIKNDKLVPGFLQNFLDWLYVKTDYYSPWNVAAVFMLMAAVEIALSLGIFYLKPVK</sequence>
<feature type="chain" id="PRO_5036137145" evidence="2">
    <location>
        <begin position="20"/>
        <end position="224"/>
    </location>
</feature>
<evidence type="ECO:0000313" key="3">
    <source>
        <dbReference type="EMBL" id="KAA1070760.1"/>
    </source>
</evidence>
<feature type="transmembrane region" description="Helical" evidence="1">
    <location>
        <begin position="197"/>
        <end position="220"/>
    </location>
</feature>
<reference evidence="8 9" key="1">
    <citation type="submission" date="2019-05" db="EMBL/GenBank/DDBJ databases">
        <title>Emergence of the Ug99 lineage of the wheat stem rust pathogen through somatic hybridization.</title>
        <authorList>
            <person name="Li F."/>
            <person name="Upadhyaya N.M."/>
            <person name="Sperschneider J."/>
            <person name="Matny O."/>
            <person name="Nguyen-Phuc H."/>
            <person name="Mago R."/>
            <person name="Raley C."/>
            <person name="Miller M.E."/>
            <person name="Silverstein K.A.T."/>
            <person name="Henningsen E."/>
            <person name="Hirsch C.D."/>
            <person name="Visser B."/>
            <person name="Pretorius Z.A."/>
            <person name="Steffenson B.J."/>
            <person name="Schwessinger B."/>
            <person name="Dodds P.N."/>
            <person name="Figueroa M."/>
        </authorList>
    </citation>
    <scope>NUCLEOTIDE SEQUENCE [LARGE SCALE GENOMIC DNA]</scope>
    <source>
        <strain evidence="5">21-0</strain>
        <strain evidence="6 9">Ug99</strain>
    </source>
</reference>
<feature type="signal peptide" evidence="2">
    <location>
        <begin position="1"/>
        <end position="19"/>
    </location>
</feature>
<evidence type="ECO:0000313" key="5">
    <source>
        <dbReference type="EMBL" id="KAA1070781.1"/>
    </source>
</evidence>
<comment type="caution">
    <text evidence="5">The sequence shown here is derived from an EMBL/GenBank/DDBJ whole genome shotgun (WGS) entry which is preliminary data.</text>
</comment>
<organism evidence="5 8">
    <name type="scientific">Puccinia graminis f. sp. tritici</name>
    <dbReference type="NCBI Taxonomy" id="56615"/>
    <lineage>
        <taxon>Eukaryota</taxon>
        <taxon>Fungi</taxon>
        <taxon>Dikarya</taxon>
        <taxon>Basidiomycota</taxon>
        <taxon>Pucciniomycotina</taxon>
        <taxon>Pucciniomycetes</taxon>
        <taxon>Pucciniales</taxon>
        <taxon>Pucciniaceae</taxon>
        <taxon>Puccinia</taxon>
    </lineage>
</organism>
<dbReference type="EMBL" id="VSWC01000171">
    <property type="protein sequence ID" value="KAA1070781.1"/>
    <property type="molecule type" value="Genomic_DNA"/>
</dbReference>
<dbReference type="Proteomes" id="UP000324748">
    <property type="component" value="Unassembled WGS sequence"/>
</dbReference>
<gene>
    <name evidence="3" type="ORF">PGT21_023401</name>
    <name evidence="4" type="ORF">PGT21_023572</name>
    <name evidence="5" type="ORF">PGT21_023804</name>
    <name evidence="7" type="ORF">PGTUg99_004433</name>
    <name evidence="6" type="ORF">PGTUg99_007841</name>
</gene>
<dbReference type="EMBL" id="VSWC01000171">
    <property type="protein sequence ID" value="KAA1070767.1"/>
    <property type="molecule type" value="Genomic_DNA"/>
</dbReference>
<evidence type="ECO:0000256" key="1">
    <source>
        <dbReference type="SAM" id="Phobius"/>
    </source>
</evidence>
<dbReference type="OrthoDB" id="2508948at2759"/>
<evidence type="ECO:0000313" key="4">
    <source>
        <dbReference type="EMBL" id="KAA1070767.1"/>
    </source>
</evidence>
<dbReference type="EMBL" id="VSWC01000171">
    <property type="protein sequence ID" value="KAA1070760.1"/>
    <property type="molecule type" value="Genomic_DNA"/>
</dbReference>
<protein>
    <submittedName>
        <fullName evidence="5">Uncharacterized protein</fullName>
    </submittedName>
</protein>